<dbReference type="Proteomes" id="UP000432464">
    <property type="component" value="Unassembled WGS sequence"/>
</dbReference>
<evidence type="ECO:0000259" key="2">
    <source>
        <dbReference type="PROSITE" id="PS50995"/>
    </source>
</evidence>
<dbReference type="PRINTS" id="PR00598">
    <property type="entry name" value="HTHMARR"/>
</dbReference>
<evidence type="ECO:0000256" key="1">
    <source>
        <dbReference type="SAM" id="MobiDB-lite"/>
    </source>
</evidence>
<gene>
    <name evidence="3" type="ORF">GLP40_29260</name>
</gene>
<dbReference type="SMART" id="SM00347">
    <property type="entry name" value="HTH_MARR"/>
    <property type="match status" value="1"/>
</dbReference>
<organism evidence="3 4">
    <name type="scientific">Nocardia aurantiaca</name>
    <dbReference type="NCBI Taxonomy" id="2675850"/>
    <lineage>
        <taxon>Bacteria</taxon>
        <taxon>Bacillati</taxon>
        <taxon>Actinomycetota</taxon>
        <taxon>Actinomycetes</taxon>
        <taxon>Mycobacteriales</taxon>
        <taxon>Nocardiaceae</taxon>
        <taxon>Nocardia</taxon>
    </lineage>
</organism>
<dbReference type="GO" id="GO:0003700">
    <property type="term" value="F:DNA-binding transcription factor activity"/>
    <property type="evidence" value="ECO:0007669"/>
    <property type="project" value="InterPro"/>
</dbReference>
<name>A0A6I3L1F7_9NOCA</name>
<sequence>MSQLEECPAERDDLHWLALRLYRGLGNAELPVVRRHGLSLWGYEILTLLIERPALSQVDIAAALDLDKNKVVRVVDELEAAGFADRVPDRTDRRRHNIAVTHTGRETRALVENALRQIEETLFNTLPPAQRTTTRTGLRHLVAALDDIIYQATPPDSEAETLDGKHEAPTTRPS</sequence>
<dbReference type="Gene3D" id="1.10.10.10">
    <property type="entry name" value="Winged helix-like DNA-binding domain superfamily/Winged helix DNA-binding domain"/>
    <property type="match status" value="1"/>
</dbReference>
<dbReference type="GO" id="GO:0006950">
    <property type="term" value="P:response to stress"/>
    <property type="evidence" value="ECO:0007669"/>
    <property type="project" value="TreeGrafter"/>
</dbReference>
<dbReference type="SUPFAM" id="SSF46785">
    <property type="entry name" value="Winged helix' DNA-binding domain"/>
    <property type="match status" value="1"/>
</dbReference>
<proteinExistence type="predicted"/>
<dbReference type="Pfam" id="PF12802">
    <property type="entry name" value="MarR_2"/>
    <property type="match status" value="1"/>
</dbReference>
<evidence type="ECO:0000313" key="4">
    <source>
        <dbReference type="Proteomes" id="UP000432464"/>
    </source>
</evidence>
<accession>A0A6I3L1F7</accession>
<feature type="domain" description="HTH marR-type" evidence="2">
    <location>
        <begin position="11"/>
        <end position="147"/>
    </location>
</feature>
<dbReference type="InterPro" id="IPR039422">
    <property type="entry name" value="MarR/SlyA-like"/>
</dbReference>
<dbReference type="InterPro" id="IPR000835">
    <property type="entry name" value="HTH_MarR-typ"/>
</dbReference>
<feature type="compositionally biased region" description="Basic and acidic residues" evidence="1">
    <location>
        <begin position="162"/>
        <end position="174"/>
    </location>
</feature>
<reference evidence="3 4" key="1">
    <citation type="submission" date="2019-11" db="EMBL/GenBank/DDBJ databases">
        <title>Nocardia sp. nov. CT2-14 isolated from soil.</title>
        <authorList>
            <person name="Kanchanasin P."/>
            <person name="Tanasupawat S."/>
            <person name="Yuki M."/>
            <person name="Kudo T."/>
        </authorList>
    </citation>
    <scope>NUCLEOTIDE SEQUENCE [LARGE SCALE GENOMIC DNA]</scope>
    <source>
        <strain evidence="3 4">CT2-14</strain>
    </source>
</reference>
<dbReference type="PROSITE" id="PS50995">
    <property type="entry name" value="HTH_MARR_2"/>
    <property type="match status" value="1"/>
</dbReference>
<dbReference type="RefSeq" id="WP_154791256.1">
    <property type="nucleotide sequence ID" value="NZ_WMBB01000017.1"/>
</dbReference>
<protein>
    <submittedName>
        <fullName evidence="3">MarR family transcriptional regulator</fullName>
    </submittedName>
</protein>
<dbReference type="AlphaFoldDB" id="A0A6I3L1F7"/>
<keyword evidence="4" id="KW-1185">Reference proteome</keyword>
<dbReference type="InterPro" id="IPR036390">
    <property type="entry name" value="WH_DNA-bd_sf"/>
</dbReference>
<dbReference type="PANTHER" id="PTHR33164">
    <property type="entry name" value="TRANSCRIPTIONAL REGULATOR, MARR FAMILY"/>
    <property type="match status" value="1"/>
</dbReference>
<dbReference type="PANTHER" id="PTHR33164:SF99">
    <property type="entry name" value="MARR FAMILY REGULATORY PROTEIN"/>
    <property type="match status" value="1"/>
</dbReference>
<comment type="caution">
    <text evidence="3">The sequence shown here is derived from an EMBL/GenBank/DDBJ whole genome shotgun (WGS) entry which is preliminary data.</text>
</comment>
<dbReference type="EMBL" id="WMBB01000017">
    <property type="protein sequence ID" value="MTE16823.1"/>
    <property type="molecule type" value="Genomic_DNA"/>
</dbReference>
<feature type="region of interest" description="Disordered" evidence="1">
    <location>
        <begin position="153"/>
        <end position="174"/>
    </location>
</feature>
<dbReference type="InterPro" id="IPR036388">
    <property type="entry name" value="WH-like_DNA-bd_sf"/>
</dbReference>
<evidence type="ECO:0000313" key="3">
    <source>
        <dbReference type="EMBL" id="MTE16823.1"/>
    </source>
</evidence>